<accession>U4R0V1</accession>
<organism evidence="2 3">
    <name type="scientific">Ruminiclostridium papyrosolvens C7</name>
    <dbReference type="NCBI Taxonomy" id="1330534"/>
    <lineage>
        <taxon>Bacteria</taxon>
        <taxon>Bacillati</taxon>
        <taxon>Bacillota</taxon>
        <taxon>Clostridia</taxon>
        <taxon>Eubacteriales</taxon>
        <taxon>Oscillospiraceae</taxon>
        <taxon>Ruminiclostridium</taxon>
    </lineage>
</organism>
<dbReference type="Proteomes" id="UP000016860">
    <property type="component" value="Unassembled WGS sequence"/>
</dbReference>
<protein>
    <recommendedName>
        <fullName evidence="1">Phospholipase C/D domain-containing protein</fullName>
    </recommendedName>
</protein>
<dbReference type="STRING" id="1330534.L323_13300"/>
<feature type="domain" description="Phospholipase C/D" evidence="1">
    <location>
        <begin position="6"/>
        <end position="157"/>
    </location>
</feature>
<reference evidence="2 3" key="1">
    <citation type="journal article" date="2013" name="Genome Announc.">
        <title>Draft Genome Sequence of the Cellulolytic Bacterium Clostridium papyrosolvens C7 (ATCC 700395).</title>
        <authorList>
            <person name="Zepeda V."/>
            <person name="Dassa B."/>
            <person name="Borovok I."/>
            <person name="Lamed R."/>
            <person name="Bayer E.A."/>
            <person name="Cate J.H."/>
        </authorList>
    </citation>
    <scope>NUCLEOTIDE SEQUENCE [LARGE SCALE GENOMIC DNA]</scope>
    <source>
        <strain evidence="2 3">C7</strain>
    </source>
</reference>
<dbReference type="OrthoDB" id="9810528at2"/>
<dbReference type="RefSeq" id="WP_020816133.1">
    <property type="nucleotide sequence ID" value="NZ_ATAY01000063.1"/>
</dbReference>
<sequence length="334" mass="38759">MPNLVTHYLCGSEAVKMIENKECKKLIEQNKNVFNLGVQGPDILFYYGLWPWSPKTKYGNIGEKFHTSKVNIIFSKMIDYILKQEGTVKDILTVYFMGFLCHNCLDSITHPYIFYKSGFKTDEDPRTNLYHYYHRRFETSIDVLMCSRLLNKKVHEIRIDRLIGITVRERDVIGDMYESVIDSVFNFIIPGKLISRAIKDMNTVEKILRDPHGIKKKFVAGIDQVIYGFPLFSSLIFPLQLKDGLDYLNLAKKEWAMPYDKAHKSTLSFIEMFKDACDKTQRFCQVLYSTITGDNSNISYALKLFGNNSYTSGINCDVSVKFKYHDIIFEQHGV</sequence>
<comment type="caution">
    <text evidence="2">The sequence shown here is derived from an EMBL/GenBank/DDBJ whole genome shotgun (WGS) entry which is preliminary data.</text>
</comment>
<gene>
    <name evidence="2" type="ORF">L323_13300</name>
</gene>
<name>U4R0V1_9FIRM</name>
<dbReference type="AlphaFoldDB" id="U4R0V1"/>
<evidence type="ECO:0000313" key="3">
    <source>
        <dbReference type="Proteomes" id="UP000016860"/>
    </source>
</evidence>
<evidence type="ECO:0000313" key="2">
    <source>
        <dbReference type="EMBL" id="EPR10378.1"/>
    </source>
</evidence>
<evidence type="ECO:0000259" key="1">
    <source>
        <dbReference type="Pfam" id="PF00882"/>
    </source>
</evidence>
<dbReference type="EMBL" id="ATAY01000063">
    <property type="protein sequence ID" value="EPR10378.1"/>
    <property type="molecule type" value="Genomic_DNA"/>
</dbReference>
<dbReference type="Pfam" id="PF00882">
    <property type="entry name" value="Zn_dep_PLPC"/>
    <property type="match status" value="1"/>
</dbReference>
<proteinExistence type="predicted"/>
<dbReference type="InterPro" id="IPR029002">
    <property type="entry name" value="PLPC/GPLD1"/>
</dbReference>
<dbReference type="PATRIC" id="fig|1330534.3.peg.2638"/>